<sequence length="494" mass="54818">MVDVTRRTLCEGLMALSVLAITNTNVFAATARPRPNILFLIADDWSWQNSEAVDKLGLNLPTFERIKRSGVNFPNAFTAAPTCTASRGSILTGKPIYQLEQGANLAGTLSSKLLTYTDILKDNGYYVGFSGKGWAPGKTEPGGRSQNPAGARYKNFDTFMAERPKDTPFCFWYGSPEPHRPFTTGEGVKKGIKVKDDGVPNYLPDNQIVRDDIADYIDAAQIFDKNCGDILNKLEKEGLLDNTVVVITGDNGWAFPRAKATLYDAGTHVPLAIMWNNVIKPSRTNDSLVSLTDLAPTFLEAAGVNPPSSMVGKSLLPTLQYDQPHRESVITAMERHMDGGEVPLETYPIRALRTHQYLYIKNFEPNRWPAGKPGKDDVTFKEYANKVYSGYANIDASPTKAFIITEKDKKEIEPFYTLATGKRPNVELYDILKDPDQLNNLAQNKEYADVLEQLDTQLMTTLKEHGDPRATGNGNIFDTYPTYSDPGFGRPDNY</sequence>
<reference evidence="3" key="1">
    <citation type="submission" date="2021-07" db="EMBL/GenBank/DDBJ databases">
        <authorList>
            <person name="Stanton E."/>
        </authorList>
    </citation>
    <scope>NUCLEOTIDE SEQUENCE</scope>
    <source>
        <strain evidence="3">2021EL-01139</strain>
    </source>
</reference>
<proteinExistence type="predicted"/>
<evidence type="ECO:0000313" key="3">
    <source>
        <dbReference type="EMBL" id="MBW3117852.1"/>
    </source>
</evidence>
<dbReference type="InterPro" id="IPR000917">
    <property type="entry name" value="Sulfatase_N"/>
</dbReference>
<name>A0AAE2ZDF5_PRORE</name>
<feature type="region of interest" description="Disordered" evidence="1">
    <location>
        <begin position="465"/>
        <end position="494"/>
    </location>
</feature>
<dbReference type="PANTHER" id="PTHR43751:SF1">
    <property type="entry name" value="SULFATASE ATSG-RELATED"/>
    <property type="match status" value="1"/>
</dbReference>
<evidence type="ECO:0000259" key="2">
    <source>
        <dbReference type="Pfam" id="PF00884"/>
    </source>
</evidence>
<dbReference type="AlphaFoldDB" id="A0AAE2ZDF5"/>
<evidence type="ECO:0000256" key="1">
    <source>
        <dbReference type="SAM" id="MobiDB-lite"/>
    </source>
</evidence>
<feature type="domain" description="Sulfatase N-terminal" evidence="2">
    <location>
        <begin position="153"/>
        <end position="304"/>
    </location>
</feature>
<evidence type="ECO:0000313" key="4">
    <source>
        <dbReference type="Proteomes" id="UP001155882"/>
    </source>
</evidence>
<dbReference type="PANTHER" id="PTHR43751">
    <property type="entry name" value="SULFATASE"/>
    <property type="match status" value="1"/>
</dbReference>
<accession>A0AAE2ZDF5</accession>
<dbReference type="Proteomes" id="UP001155882">
    <property type="component" value="Unassembled WGS sequence"/>
</dbReference>
<feature type="domain" description="Sulfatase N-terminal" evidence="2">
    <location>
        <begin position="35"/>
        <end position="133"/>
    </location>
</feature>
<dbReference type="RefSeq" id="WP_004261164.1">
    <property type="nucleotide sequence ID" value="NZ_AP022373.1"/>
</dbReference>
<protein>
    <submittedName>
        <fullName evidence="3">Sulfatase</fullName>
    </submittedName>
</protein>
<gene>
    <name evidence="3" type="ORF">KYI77_15480</name>
</gene>
<organism evidence="3 4">
    <name type="scientific">Providencia rettgeri</name>
    <dbReference type="NCBI Taxonomy" id="587"/>
    <lineage>
        <taxon>Bacteria</taxon>
        <taxon>Pseudomonadati</taxon>
        <taxon>Pseudomonadota</taxon>
        <taxon>Gammaproteobacteria</taxon>
        <taxon>Enterobacterales</taxon>
        <taxon>Morganellaceae</taxon>
        <taxon>Providencia</taxon>
    </lineage>
</organism>
<comment type="caution">
    <text evidence="3">The sequence shown here is derived from an EMBL/GenBank/DDBJ whole genome shotgun (WGS) entry which is preliminary data.</text>
</comment>
<dbReference type="InterPro" id="IPR017850">
    <property type="entry name" value="Alkaline_phosphatase_core_sf"/>
</dbReference>
<dbReference type="Gene3D" id="3.40.720.10">
    <property type="entry name" value="Alkaline Phosphatase, subunit A"/>
    <property type="match status" value="1"/>
</dbReference>
<dbReference type="Pfam" id="PF00884">
    <property type="entry name" value="Sulfatase"/>
    <property type="match status" value="2"/>
</dbReference>
<dbReference type="EMBL" id="JAHWLI010000055">
    <property type="protein sequence ID" value="MBW3117852.1"/>
    <property type="molecule type" value="Genomic_DNA"/>
</dbReference>
<dbReference type="CDD" id="cd16027">
    <property type="entry name" value="SGSH"/>
    <property type="match status" value="1"/>
</dbReference>
<dbReference type="InterPro" id="IPR052701">
    <property type="entry name" value="GAG_Ulvan_Degrading_Sulfatases"/>
</dbReference>
<dbReference type="SUPFAM" id="SSF53649">
    <property type="entry name" value="Alkaline phosphatase-like"/>
    <property type="match status" value="1"/>
</dbReference>